<accession>A0A371D4G5</accession>
<feature type="region of interest" description="Disordered" evidence="1">
    <location>
        <begin position="38"/>
        <end position="99"/>
    </location>
</feature>
<feature type="compositionally biased region" description="Gly residues" evidence="1">
    <location>
        <begin position="1"/>
        <end position="13"/>
    </location>
</feature>
<feature type="region of interest" description="Disordered" evidence="1">
    <location>
        <begin position="117"/>
        <end position="148"/>
    </location>
</feature>
<feature type="compositionally biased region" description="Polar residues" evidence="1">
    <location>
        <begin position="50"/>
        <end position="71"/>
    </location>
</feature>
<feature type="region of interest" description="Disordered" evidence="1">
    <location>
        <begin position="259"/>
        <end position="294"/>
    </location>
</feature>
<organism evidence="2 3">
    <name type="scientific">Lentinus brumalis</name>
    <dbReference type="NCBI Taxonomy" id="2498619"/>
    <lineage>
        <taxon>Eukaryota</taxon>
        <taxon>Fungi</taxon>
        <taxon>Dikarya</taxon>
        <taxon>Basidiomycota</taxon>
        <taxon>Agaricomycotina</taxon>
        <taxon>Agaricomycetes</taxon>
        <taxon>Polyporales</taxon>
        <taxon>Polyporaceae</taxon>
        <taxon>Lentinus</taxon>
    </lineage>
</organism>
<evidence type="ECO:0000313" key="2">
    <source>
        <dbReference type="EMBL" id="RDX47447.1"/>
    </source>
</evidence>
<keyword evidence="3" id="KW-1185">Reference proteome</keyword>
<dbReference type="AlphaFoldDB" id="A0A371D4G5"/>
<dbReference type="Proteomes" id="UP000256964">
    <property type="component" value="Unassembled WGS sequence"/>
</dbReference>
<reference evidence="2 3" key="1">
    <citation type="journal article" date="2018" name="Biotechnol. Biofuels">
        <title>Integrative visual omics of the white-rot fungus Polyporus brumalis exposes the biotechnological potential of its oxidative enzymes for delignifying raw plant biomass.</title>
        <authorList>
            <person name="Miyauchi S."/>
            <person name="Rancon A."/>
            <person name="Drula E."/>
            <person name="Hage H."/>
            <person name="Chaduli D."/>
            <person name="Favel A."/>
            <person name="Grisel S."/>
            <person name="Henrissat B."/>
            <person name="Herpoel-Gimbert I."/>
            <person name="Ruiz-Duenas F.J."/>
            <person name="Chevret D."/>
            <person name="Hainaut M."/>
            <person name="Lin J."/>
            <person name="Wang M."/>
            <person name="Pangilinan J."/>
            <person name="Lipzen A."/>
            <person name="Lesage-Meessen L."/>
            <person name="Navarro D."/>
            <person name="Riley R."/>
            <person name="Grigoriev I.V."/>
            <person name="Zhou S."/>
            <person name="Raouche S."/>
            <person name="Rosso M.N."/>
        </authorList>
    </citation>
    <scope>NUCLEOTIDE SEQUENCE [LARGE SCALE GENOMIC DNA]</scope>
    <source>
        <strain evidence="2 3">BRFM 1820</strain>
    </source>
</reference>
<sequence length="294" mass="31898">MHTEEGGGGGGGGRRWKEMKSKKGPCALSEYRHHGACRHARLPPRPRLSSGLSFCPSSGRNTPQRLTATSPTPKPEHAHRVQRRTKCTPSRSQRRAEHAGKALFADCSNAHGCVPSAPRSRTRFEGSSTHSTSVVRRRPPSSCTLHRSSLDASDSLPLAARHTAASHPSLGASLSLLRLSVPTTSNRHLGSCRTAAPHTGRVSVIHRLISFGLGAYTSLNSIYVDCPILTADQNPPNQIRRVVQAHPAAVQDWYVQAGQPSTQRPLHDRTTLPKPIQPSRGHRACQSQSPPRQN</sequence>
<proteinExistence type="predicted"/>
<evidence type="ECO:0000256" key="1">
    <source>
        <dbReference type="SAM" id="MobiDB-lite"/>
    </source>
</evidence>
<protein>
    <submittedName>
        <fullName evidence="2">Uncharacterized protein</fullName>
    </submittedName>
</protein>
<feature type="compositionally biased region" description="Polar residues" evidence="1">
    <location>
        <begin position="285"/>
        <end position="294"/>
    </location>
</feature>
<name>A0A371D4G5_9APHY</name>
<feature type="region of interest" description="Disordered" evidence="1">
    <location>
        <begin position="1"/>
        <end position="24"/>
    </location>
</feature>
<evidence type="ECO:0000313" key="3">
    <source>
        <dbReference type="Proteomes" id="UP000256964"/>
    </source>
</evidence>
<dbReference type="EMBL" id="KZ857419">
    <property type="protein sequence ID" value="RDX47447.1"/>
    <property type="molecule type" value="Genomic_DNA"/>
</dbReference>
<gene>
    <name evidence="2" type="ORF">OH76DRAFT_780889</name>
</gene>